<keyword evidence="2" id="KW-1185">Reference proteome</keyword>
<name>A0AAN9L0G6_PHACN</name>
<sequence length="89" mass="10563">MPTSLLPFHLRCFHGKNISTILLPFSSKSWQSRWFTRSILLCHILSSYCNYLYTNFPLVDVCLRSSLGLSGRYKSFYKFFLYISLFLLY</sequence>
<gene>
    <name evidence="1" type="ORF">VNO80_31605</name>
</gene>
<evidence type="ECO:0000313" key="1">
    <source>
        <dbReference type="EMBL" id="KAK7327240.1"/>
    </source>
</evidence>
<accession>A0AAN9L0G6</accession>
<dbReference type="EMBL" id="JAYMYR010000017">
    <property type="protein sequence ID" value="KAK7327240.1"/>
    <property type="molecule type" value="Genomic_DNA"/>
</dbReference>
<dbReference type="AlphaFoldDB" id="A0AAN9L0G6"/>
<organism evidence="1 2">
    <name type="scientific">Phaseolus coccineus</name>
    <name type="common">Scarlet runner bean</name>
    <name type="synonym">Phaseolus multiflorus</name>
    <dbReference type="NCBI Taxonomy" id="3886"/>
    <lineage>
        <taxon>Eukaryota</taxon>
        <taxon>Viridiplantae</taxon>
        <taxon>Streptophyta</taxon>
        <taxon>Embryophyta</taxon>
        <taxon>Tracheophyta</taxon>
        <taxon>Spermatophyta</taxon>
        <taxon>Magnoliopsida</taxon>
        <taxon>eudicotyledons</taxon>
        <taxon>Gunneridae</taxon>
        <taxon>Pentapetalae</taxon>
        <taxon>rosids</taxon>
        <taxon>fabids</taxon>
        <taxon>Fabales</taxon>
        <taxon>Fabaceae</taxon>
        <taxon>Papilionoideae</taxon>
        <taxon>50 kb inversion clade</taxon>
        <taxon>NPAAA clade</taxon>
        <taxon>indigoferoid/millettioid clade</taxon>
        <taxon>Phaseoleae</taxon>
        <taxon>Phaseolus</taxon>
    </lineage>
</organism>
<evidence type="ECO:0000313" key="2">
    <source>
        <dbReference type="Proteomes" id="UP001374584"/>
    </source>
</evidence>
<reference evidence="1 2" key="1">
    <citation type="submission" date="2024-01" db="EMBL/GenBank/DDBJ databases">
        <title>The genomes of 5 underutilized Papilionoideae crops provide insights into root nodulation and disease resistanc.</title>
        <authorList>
            <person name="Jiang F."/>
        </authorList>
    </citation>
    <scope>NUCLEOTIDE SEQUENCE [LARGE SCALE GENOMIC DNA]</scope>
    <source>
        <strain evidence="1">JINMINGXINNONG_FW02</strain>
        <tissue evidence="1">Leaves</tissue>
    </source>
</reference>
<proteinExistence type="predicted"/>
<protein>
    <submittedName>
        <fullName evidence="1">Uncharacterized protein</fullName>
    </submittedName>
</protein>
<dbReference type="Proteomes" id="UP001374584">
    <property type="component" value="Unassembled WGS sequence"/>
</dbReference>
<comment type="caution">
    <text evidence="1">The sequence shown here is derived from an EMBL/GenBank/DDBJ whole genome shotgun (WGS) entry which is preliminary data.</text>
</comment>